<organism evidence="9 10">
    <name type="scientific">Protomyces lactucae-debilis</name>
    <dbReference type="NCBI Taxonomy" id="2754530"/>
    <lineage>
        <taxon>Eukaryota</taxon>
        <taxon>Fungi</taxon>
        <taxon>Dikarya</taxon>
        <taxon>Ascomycota</taxon>
        <taxon>Taphrinomycotina</taxon>
        <taxon>Taphrinomycetes</taxon>
        <taxon>Taphrinales</taxon>
        <taxon>Protomycetaceae</taxon>
        <taxon>Protomyces</taxon>
    </lineage>
</organism>
<dbReference type="PANTHER" id="PTHR21711">
    <property type="entry name" value="MITOCHONDRIAL INNER MEMBRANE PROTEASE"/>
    <property type="match status" value="1"/>
</dbReference>
<keyword evidence="6 8" id="KW-0378">Hydrolase</keyword>
<dbReference type="STRING" id="56484.A0A1Y2EU51"/>
<evidence type="ECO:0000313" key="9">
    <source>
        <dbReference type="EMBL" id="ORY75088.1"/>
    </source>
</evidence>
<comment type="function">
    <text evidence="8">Has a dual role in the assembly of mitochondrial ATPase.</text>
</comment>
<dbReference type="OrthoDB" id="285308at2759"/>
<evidence type="ECO:0000256" key="1">
    <source>
        <dbReference type="ARBA" id="ARBA00004137"/>
    </source>
</evidence>
<keyword evidence="8" id="KW-0472">Membrane</keyword>
<accession>A0A1Y2EU51</accession>
<dbReference type="GO" id="GO:0033615">
    <property type="term" value="P:mitochondrial proton-transporting ATP synthase complex assembly"/>
    <property type="evidence" value="ECO:0007669"/>
    <property type="project" value="TreeGrafter"/>
</dbReference>
<dbReference type="GO" id="GO:0046872">
    <property type="term" value="F:metal ion binding"/>
    <property type="evidence" value="ECO:0007669"/>
    <property type="project" value="UniProtKB-KW"/>
</dbReference>
<dbReference type="InterPro" id="IPR019165">
    <property type="entry name" value="Peptidase_M76_ATP23"/>
</dbReference>
<comment type="similarity">
    <text evidence="2 8">Belongs to the peptidase M76 family.</text>
</comment>
<dbReference type="RefSeq" id="XP_040722200.1">
    <property type="nucleotide sequence ID" value="XM_040866312.1"/>
</dbReference>
<dbReference type="PANTHER" id="PTHR21711:SF0">
    <property type="entry name" value="MITOCHONDRIAL INNER MEMBRANE PROTEASE ATP23 HOMOLOG"/>
    <property type="match status" value="1"/>
</dbReference>
<dbReference type="GeneID" id="63782911"/>
<keyword evidence="8" id="KW-0999">Mitochondrion inner membrane</keyword>
<evidence type="ECO:0000256" key="8">
    <source>
        <dbReference type="RuleBase" id="RU364057"/>
    </source>
</evidence>
<dbReference type="EMBL" id="MCFI01000027">
    <property type="protein sequence ID" value="ORY75088.1"/>
    <property type="molecule type" value="Genomic_DNA"/>
</dbReference>
<keyword evidence="10" id="KW-1185">Reference proteome</keyword>
<proteinExistence type="inferred from homology"/>
<gene>
    <name evidence="9" type="ORF">BCR37DRAFT_193109</name>
</gene>
<dbReference type="Proteomes" id="UP000193685">
    <property type="component" value="Unassembled WGS sequence"/>
</dbReference>
<dbReference type="GO" id="GO:0034982">
    <property type="term" value="P:mitochondrial protein processing"/>
    <property type="evidence" value="ECO:0007669"/>
    <property type="project" value="TreeGrafter"/>
</dbReference>
<evidence type="ECO:0000256" key="5">
    <source>
        <dbReference type="ARBA" id="ARBA00022723"/>
    </source>
</evidence>
<evidence type="ECO:0000256" key="6">
    <source>
        <dbReference type="ARBA" id="ARBA00022801"/>
    </source>
</evidence>
<reference evidence="9 10" key="1">
    <citation type="submission" date="2016-07" db="EMBL/GenBank/DDBJ databases">
        <title>Pervasive Adenine N6-methylation of Active Genes in Fungi.</title>
        <authorList>
            <consortium name="DOE Joint Genome Institute"/>
            <person name="Mondo S.J."/>
            <person name="Dannebaum R.O."/>
            <person name="Kuo R.C."/>
            <person name="Labutti K."/>
            <person name="Haridas S."/>
            <person name="Kuo A."/>
            <person name="Salamov A."/>
            <person name="Ahrendt S.R."/>
            <person name="Lipzen A."/>
            <person name="Sullivan W."/>
            <person name="Andreopoulos W.B."/>
            <person name="Clum A."/>
            <person name="Lindquist E."/>
            <person name="Daum C."/>
            <person name="Ramamoorthy G.K."/>
            <person name="Gryganskyi A."/>
            <person name="Culley D."/>
            <person name="Magnuson J.K."/>
            <person name="James T.Y."/>
            <person name="O'Malley M.A."/>
            <person name="Stajich J.E."/>
            <person name="Spatafora J.W."/>
            <person name="Visel A."/>
            <person name="Grigoriev I.V."/>
        </authorList>
    </citation>
    <scope>NUCLEOTIDE SEQUENCE [LARGE SCALE GENOMIC DNA]</scope>
    <source>
        <strain evidence="9 10">12-1054</strain>
    </source>
</reference>
<dbReference type="EC" id="3.4.24.-" evidence="8"/>
<dbReference type="GO" id="GO:0004222">
    <property type="term" value="F:metalloendopeptidase activity"/>
    <property type="evidence" value="ECO:0007669"/>
    <property type="project" value="InterPro"/>
</dbReference>
<dbReference type="OMA" id="EAHQNCV"/>
<evidence type="ECO:0000256" key="7">
    <source>
        <dbReference type="ARBA" id="ARBA00023049"/>
    </source>
</evidence>
<sequence>MNPTGSPLEDYKKLSSFDQWLLSMNCLVGRASPNEQQQYRAWRDETYAQPMLDRCNKSRDFLLSSSPGVLFMLKELDKVGCGMTTEQITCGPCLSQKGGFHPDRGIRLCSNQATAQAEVEKTLMHELVHAFDRCRFKVDWRNPKHHACSEIRAASLSGECGWWREYKAGNTGVTGIARHHQACVRRRAARAVAANPAVKNLDEATFLVNSVFDSCFQDTRPFERIY</sequence>
<dbReference type="GO" id="GO:0005743">
    <property type="term" value="C:mitochondrial inner membrane"/>
    <property type="evidence" value="ECO:0007669"/>
    <property type="project" value="UniProtKB-SubCell"/>
</dbReference>
<evidence type="ECO:0000256" key="4">
    <source>
        <dbReference type="ARBA" id="ARBA00022670"/>
    </source>
</evidence>
<name>A0A1Y2EU51_PROLT</name>
<keyword evidence="7 8" id="KW-0482">Metalloprotease</keyword>
<comment type="caution">
    <text evidence="9">The sequence shown here is derived from an EMBL/GenBank/DDBJ whole genome shotgun (WGS) entry which is preliminary data.</text>
</comment>
<evidence type="ECO:0000313" key="10">
    <source>
        <dbReference type="Proteomes" id="UP000193685"/>
    </source>
</evidence>
<evidence type="ECO:0000256" key="2">
    <source>
        <dbReference type="ARBA" id="ARBA00009915"/>
    </source>
</evidence>
<dbReference type="Pfam" id="PF09768">
    <property type="entry name" value="Peptidase_M76"/>
    <property type="match status" value="1"/>
</dbReference>
<keyword evidence="8" id="KW-0496">Mitochondrion</keyword>
<keyword evidence="5 8" id="KW-0479">Metal-binding</keyword>
<comment type="subcellular location">
    <subcellularLocation>
        <location evidence="1 8">Mitochondrion inner membrane</location>
        <topology evidence="1 8">Peripheral membrane protein</topology>
        <orientation evidence="1 8">Intermembrane side</orientation>
    </subcellularLocation>
</comment>
<keyword evidence="4 8" id="KW-0645">Protease</keyword>
<protein>
    <recommendedName>
        <fullName evidence="3 8">Mitochondrial inner membrane protease ATP23</fullName>
        <ecNumber evidence="8">3.4.24.-</ecNumber>
    </recommendedName>
</protein>
<dbReference type="AlphaFoldDB" id="A0A1Y2EU51"/>
<evidence type="ECO:0000256" key="3">
    <source>
        <dbReference type="ARBA" id="ARBA00014615"/>
    </source>
</evidence>